<accession>A0A077ZRJ3</accession>
<dbReference type="AlphaFoldDB" id="A0A077ZRJ3"/>
<protein>
    <submittedName>
        <fullName evidence="1">Uncharacterized protein</fullName>
    </submittedName>
</protein>
<name>A0A077ZRJ3_STYLE</name>
<reference evidence="1 2" key="1">
    <citation type="submission" date="2014-06" db="EMBL/GenBank/DDBJ databases">
        <authorList>
            <person name="Swart Estienne"/>
        </authorList>
    </citation>
    <scope>NUCLEOTIDE SEQUENCE [LARGE SCALE GENOMIC DNA]</scope>
    <source>
        <strain evidence="1 2">130c</strain>
    </source>
</reference>
<sequence length="576" mass="66920">MNVFYGKAKQQNQLEENARNKQTENTILNNHSNPVLDMMDSGNIKQQLNYSQEIEEEIDQFEEYINVDSIINDKIYNPSQNYDYQNVIKANPLLHNKGSSLNITVIQFIEQEQALSRSNFVDIEEDKEFSDAIRPQKNKFNTDSLNGFVFTRAHYSPIGKLCGSLGKVISSEDLKFLSIRSETPRMESKKSSRKGTGNNRDFGNILVEDLNNHNQQPIISGRNASPTKQKMGNNFIMPNTGVDQMSPREMKSPKKLKIVKFTRKQSASGLSPQLKTKKLSLLAKSKSGEEELPQIENSNFKQKAKRMETEELKDSKQQLINKKTLSNSNVRRKTADLNSSKIISEQNSEADQNLMKRMPSILKKRTLYQKQVTPTKQQSSMLIQQAKKQVRFNPKTTIHEYEKLKDISDSSSSEESEENNFDQLNGQIIEESKNYLYNKKDIELLSQVKKPFHKFIIPPDDPVFKYDYNYLFFKDRETKKRFYTEYKVCKGYFKRKARLSLDDKTAKTFKKVFQRRPSVPNFTQKPDGTKKHTRKTLVFDLDNTLIKSAYKKHKLSDYDSYIYVNILGNKRIRRNA</sequence>
<dbReference type="EMBL" id="CCKQ01000855">
    <property type="protein sequence ID" value="CDW71955.1"/>
    <property type="molecule type" value="Genomic_DNA"/>
</dbReference>
<evidence type="ECO:0000313" key="1">
    <source>
        <dbReference type="EMBL" id="CDW71955.1"/>
    </source>
</evidence>
<evidence type="ECO:0000313" key="2">
    <source>
        <dbReference type="Proteomes" id="UP000039865"/>
    </source>
</evidence>
<dbReference type="Proteomes" id="UP000039865">
    <property type="component" value="Unassembled WGS sequence"/>
</dbReference>
<gene>
    <name evidence="1" type="primary">Contig7398.g7909</name>
    <name evidence="1" type="ORF">STYLEM_906</name>
</gene>
<proteinExistence type="predicted"/>
<keyword evidence="2" id="KW-1185">Reference proteome</keyword>
<dbReference type="InParanoid" id="A0A077ZRJ3"/>
<organism evidence="1 2">
    <name type="scientific">Stylonychia lemnae</name>
    <name type="common">Ciliate</name>
    <dbReference type="NCBI Taxonomy" id="5949"/>
    <lineage>
        <taxon>Eukaryota</taxon>
        <taxon>Sar</taxon>
        <taxon>Alveolata</taxon>
        <taxon>Ciliophora</taxon>
        <taxon>Intramacronucleata</taxon>
        <taxon>Spirotrichea</taxon>
        <taxon>Stichotrichia</taxon>
        <taxon>Sporadotrichida</taxon>
        <taxon>Oxytrichidae</taxon>
        <taxon>Stylonychinae</taxon>
        <taxon>Stylonychia</taxon>
    </lineage>
</organism>